<gene>
    <name evidence="1" type="ORF">DFR76_110213</name>
</gene>
<dbReference type="EMBL" id="QQBC01000010">
    <property type="protein sequence ID" value="RDI63516.1"/>
    <property type="molecule type" value="Genomic_DNA"/>
</dbReference>
<protein>
    <recommendedName>
        <fullName evidence="3">Glyoxalase/bleomycin resistance protein/dioxygenase superfamily protein</fullName>
    </recommendedName>
</protein>
<keyword evidence="2" id="KW-1185">Reference proteome</keyword>
<dbReference type="InterPro" id="IPR029068">
    <property type="entry name" value="Glyas_Bleomycin-R_OHBP_Dase"/>
</dbReference>
<name>A0A370HYC8_9NOCA</name>
<dbReference type="Proteomes" id="UP000254869">
    <property type="component" value="Unassembled WGS sequence"/>
</dbReference>
<evidence type="ECO:0000313" key="2">
    <source>
        <dbReference type="Proteomes" id="UP000254869"/>
    </source>
</evidence>
<accession>A0A370HYC8</accession>
<evidence type="ECO:0000313" key="1">
    <source>
        <dbReference type="EMBL" id="RDI63516.1"/>
    </source>
</evidence>
<dbReference type="STRING" id="1210086.GCA_001613105_05923"/>
<evidence type="ECO:0008006" key="3">
    <source>
        <dbReference type="Google" id="ProtNLM"/>
    </source>
</evidence>
<proteinExistence type="predicted"/>
<organism evidence="1 2">
    <name type="scientific">Nocardia pseudobrasiliensis</name>
    <dbReference type="NCBI Taxonomy" id="45979"/>
    <lineage>
        <taxon>Bacteria</taxon>
        <taxon>Bacillati</taxon>
        <taxon>Actinomycetota</taxon>
        <taxon>Actinomycetes</taxon>
        <taxon>Mycobacteriales</taxon>
        <taxon>Nocardiaceae</taxon>
        <taxon>Nocardia</taxon>
    </lineage>
</organism>
<dbReference type="AlphaFoldDB" id="A0A370HYC8"/>
<dbReference type="SUPFAM" id="SSF54593">
    <property type="entry name" value="Glyoxalase/Bleomycin resistance protein/Dihydroxybiphenyl dioxygenase"/>
    <property type="match status" value="1"/>
</dbReference>
<dbReference type="RefSeq" id="WP_068004703.1">
    <property type="nucleotide sequence ID" value="NZ_QQBC01000010.1"/>
</dbReference>
<reference evidence="1 2" key="1">
    <citation type="submission" date="2018-07" db="EMBL/GenBank/DDBJ databases">
        <title>Genomic Encyclopedia of Type Strains, Phase IV (KMG-IV): sequencing the most valuable type-strain genomes for metagenomic binning, comparative biology and taxonomic classification.</title>
        <authorList>
            <person name="Goeker M."/>
        </authorList>
    </citation>
    <scope>NUCLEOTIDE SEQUENCE [LARGE SCALE GENOMIC DNA]</scope>
    <source>
        <strain evidence="1 2">DSM 44290</strain>
    </source>
</reference>
<comment type="caution">
    <text evidence="1">The sequence shown here is derived from an EMBL/GenBank/DDBJ whole genome shotgun (WGS) entry which is preliminary data.</text>
</comment>
<sequence length="61" mass="6420">MLVGAHTLGYVTDPDAARVLFRGVLGWAPLDAGDGWLIFRCPSAELAVHAADPVETGRCAL</sequence>